<comment type="subcellular location">
    <subcellularLocation>
        <location evidence="1">Cell outer membrane</location>
    </subcellularLocation>
</comment>
<reference evidence="8" key="1">
    <citation type="submission" date="2012-09" db="EMBL/GenBank/DDBJ databases">
        <title>Metagenomic Characterization of a Microbial Community in Wastewater Detects High Levels of Antibiotic Resistance.</title>
        <authorList>
            <person name="Abrams M."/>
            <person name="Caldwell A."/>
            <person name="Vandaei E."/>
            <person name="Lee W."/>
            <person name="Perrott J."/>
            <person name="Khan S.Y."/>
            <person name="Ta J."/>
            <person name="Romero D."/>
            <person name="Nguyen V."/>
            <person name="Pourmand N."/>
            <person name="Ouverney C.C."/>
        </authorList>
    </citation>
    <scope>NUCLEOTIDE SEQUENCE</scope>
</reference>
<dbReference type="InterPro" id="IPR003423">
    <property type="entry name" value="OMP_efflux"/>
</dbReference>
<dbReference type="Gene3D" id="1.20.1600.10">
    <property type="entry name" value="Outer membrane efflux proteins (OEP)"/>
    <property type="match status" value="1"/>
</dbReference>
<dbReference type="EMBL" id="JX649872">
    <property type="protein sequence ID" value="AGC71448.1"/>
    <property type="molecule type" value="Genomic_DNA"/>
</dbReference>
<sequence>MTACLLWGAGAVAAGKPGQAMTEEEMRESLEIARQTVGDHSVSSKSGGRKLDLQALWSMAQGRFPGILAAKQTVESARHTRNEQIFLRLPSADFSGFLTWSPNVKCKTSAELKAELTPSQLALGGRDPLGGPDHCVETNVAQTLNSSTIQNYLPIYGALVQLNLRITQPLYTFGKLTAAWDLGQTGLDIASAQAEGAKLDHQLNLVRAYFGLKTARAALDTVKEGHEQVKRWVKQIDQDLEAGKGSASEIDLMRLKVAESQIELLLIDLERTIGSTLAALRYLVQDNGIDVDEQDLALWQDESHPIDYYLDAAMRSRPELKVLRATGQGAQLYKKLRIAELLPNFGLIVNFGYGYAGGVEDPNHGFMNRLNYLGAGVGLGMNWALDLGPRIARLQKAISDVNIFENRKRELLGGGALEIERAYNDVVEAKRRLKAAETAERRARGWLQGIRQSIDVGTAEGRDMNDALRTYFEQHIAVLRAINDANVACGALRRVSGLEVIPK</sequence>
<dbReference type="PANTHER" id="PTHR30026:SF20">
    <property type="entry name" value="OUTER MEMBRANE PROTEIN TOLC"/>
    <property type="match status" value="1"/>
</dbReference>
<evidence type="ECO:0000256" key="7">
    <source>
        <dbReference type="ARBA" id="ARBA00023237"/>
    </source>
</evidence>
<dbReference type="PANTHER" id="PTHR30026">
    <property type="entry name" value="OUTER MEMBRANE PROTEIN TOLC"/>
    <property type="match status" value="1"/>
</dbReference>
<keyword evidence="4" id="KW-1134">Transmembrane beta strand</keyword>
<dbReference type="InterPro" id="IPR051906">
    <property type="entry name" value="TolC-like"/>
</dbReference>
<evidence type="ECO:0000256" key="6">
    <source>
        <dbReference type="ARBA" id="ARBA00023136"/>
    </source>
</evidence>
<dbReference type="GO" id="GO:0015562">
    <property type="term" value="F:efflux transmembrane transporter activity"/>
    <property type="evidence" value="ECO:0007669"/>
    <property type="project" value="InterPro"/>
</dbReference>
<evidence type="ECO:0000256" key="1">
    <source>
        <dbReference type="ARBA" id="ARBA00004442"/>
    </source>
</evidence>
<organism evidence="8">
    <name type="scientific">uncultured bacterium A1Q1_fos_1070</name>
    <dbReference type="NCBI Taxonomy" id="1256541"/>
    <lineage>
        <taxon>Bacteria</taxon>
        <taxon>environmental samples</taxon>
    </lineage>
</organism>
<dbReference type="GO" id="GO:0009279">
    <property type="term" value="C:cell outer membrane"/>
    <property type="evidence" value="ECO:0007669"/>
    <property type="project" value="UniProtKB-SubCell"/>
</dbReference>
<name>L7VWM8_9BACT</name>
<evidence type="ECO:0000313" key="8">
    <source>
        <dbReference type="EMBL" id="AGC71448.1"/>
    </source>
</evidence>
<dbReference type="GO" id="GO:0015288">
    <property type="term" value="F:porin activity"/>
    <property type="evidence" value="ECO:0007669"/>
    <property type="project" value="TreeGrafter"/>
</dbReference>
<dbReference type="AlphaFoldDB" id="L7VWM8"/>
<keyword evidence="3" id="KW-0813">Transport</keyword>
<evidence type="ECO:0000256" key="2">
    <source>
        <dbReference type="ARBA" id="ARBA00007613"/>
    </source>
</evidence>
<evidence type="ECO:0000256" key="4">
    <source>
        <dbReference type="ARBA" id="ARBA00022452"/>
    </source>
</evidence>
<dbReference type="Pfam" id="PF02321">
    <property type="entry name" value="OEP"/>
    <property type="match status" value="2"/>
</dbReference>
<protein>
    <submittedName>
        <fullName evidence="8">Outer membrane efflux protein</fullName>
    </submittedName>
</protein>
<proteinExistence type="inferred from homology"/>
<comment type="similarity">
    <text evidence="2">Belongs to the outer membrane factor (OMF) (TC 1.B.17) family.</text>
</comment>
<keyword evidence="6" id="KW-0472">Membrane</keyword>
<evidence type="ECO:0000256" key="3">
    <source>
        <dbReference type="ARBA" id="ARBA00022448"/>
    </source>
</evidence>
<accession>L7VWM8</accession>
<keyword evidence="7" id="KW-0998">Cell outer membrane</keyword>
<dbReference type="GO" id="GO:1990281">
    <property type="term" value="C:efflux pump complex"/>
    <property type="evidence" value="ECO:0007669"/>
    <property type="project" value="TreeGrafter"/>
</dbReference>
<keyword evidence="5" id="KW-0812">Transmembrane</keyword>
<evidence type="ECO:0000256" key="5">
    <source>
        <dbReference type="ARBA" id="ARBA00022692"/>
    </source>
</evidence>
<dbReference type="SUPFAM" id="SSF56954">
    <property type="entry name" value="Outer membrane efflux proteins (OEP)"/>
    <property type="match status" value="1"/>
</dbReference>